<dbReference type="SMR" id="A0A3B6AU26"/>
<reference evidence="2" key="1">
    <citation type="submission" date="2018-08" db="EMBL/GenBank/DDBJ databases">
        <authorList>
            <person name="Rossello M."/>
        </authorList>
    </citation>
    <scope>NUCLEOTIDE SEQUENCE [LARGE SCALE GENOMIC DNA]</scope>
    <source>
        <strain evidence="2">cv. Chinese Spring</strain>
    </source>
</reference>
<gene>
    <name evidence="2" type="primary">LOC123187666</name>
</gene>
<evidence type="ECO:0000313" key="2">
    <source>
        <dbReference type="EnsemblPlants" id="TraesCS2A02G131900.1"/>
    </source>
</evidence>
<reference evidence="2" key="2">
    <citation type="submission" date="2018-10" db="UniProtKB">
        <authorList>
            <consortium name="EnsemblPlants"/>
        </authorList>
    </citation>
    <scope>IDENTIFICATION</scope>
</reference>
<keyword evidence="1" id="KW-0175">Coiled coil</keyword>
<dbReference type="Gramene" id="TraesCS2A03G0269700.1">
    <property type="protein sequence ID" value="TraesCS2A03G0269700.1.CDS"/>
    <property type="gene ID" value="TraesCS2A03G0269700"/>
</dbReference>
<dbReference type="RefSeq" id="XP_044455520.1">
    <property type="nucleotide sequence ID" value="XM_044599585.1"/>
</dbReference>
<proteinExistence type="predicted"/>
<keyword evidence="3" id="KW-1185">Reference proteome</keyword>
<evidence type="ECO:0000256" key="1">
    <source>
        <dbReference type="SAM" id="Coils"/>
    </source>
</evidence>
<dbReference type="Gramene" id="TraesJAG2A03G00619860.1">
    <property type="protein sequence ID" value="TraesJAG2A03G00619860.1"/>
    <property type="gene ID" value="TraesJAG2A03G00619860"/>
</dbReference>
<dbReference type="GeneID" id="123187666"/>
<sequence>MALRSLLTKVPALGLRSRGPVHALSPPPAARLLSSGGPGGQIISEGSPTTIYSEEVKALETDCERLQEKIHRDMDSFSELLRSDAEYYRRLTKQLKMVDTACGAAIVLGVSAAVFMTVI</sequence>
<dbReference type="Gramene" id="TraesCS2A02G131900.1">
    <property type="protein sequence ID" value="TraesCS2A02G131900.1"/>
    <property type="gene ID" value="TraesCS2A02G131900"/>
</dbReference>
<evidence type="ECO:0000313" key="3">
    <source>
        <dbReference type="Proteomes" id="UP000019116"/>
    </source>
</evidence>
<dbReference type="Gramene" id="TraesNOR2A03G00628750.1">
    <property type="protein sequence ID" value="TraesNOR2A03G00628750.1"/>
    <property type="gene ID" value="TraesNOR2A03G00628750"/>
</dbReference>
<dbReference type="EnsemblPlants" id="TraesCS2A02G131900.1">
    <property type="protein sequence ID" value="TraesCS2A02G131900.1"/>
    <property type="gene ID" value="TraesCS2A02G131900"/>
</dbReference>
<dbReference type="OrthoDB" id="601885at2759"/>
<dbReference type="AlphaFoldDB" id="A0A3B6AU26"/>
<feature type="coiled-coil region" evidence="1">
    <location>
        <begin position="49"/>
        <end position="76"/>
    </location>
</feature>
<organism evidence="2">
    <name type="scientific">Triticum aestivum</name>
    <name type="common">Wheat</name>
    <dbReference type="NCBI Taxonomy" id="4565"/>
    <lineage>
        <taxon>Eukaryota</taxon>
        <taxon>Viridiplantae</taxon>
        <taxon>Streptophyta</taxon>
        <taxon>Embryophyta</taxon>
        <taxon>Tracheophyta</taxon>
        <taxon>Spermatophyta</taxon>
        <taxon>Magnoliopsida</taxon>
        <taxon>Liliopsida</taxon>
        <taxon>Poales</taxon>
        <taxon>Poaceae</taxon>
        <taxon>BOP clade</taxon>
        <taxon>Pooideae</taxon>
        <taxon>Triticodae</taxon>
        <taxon>Triticeae</taxon>
        <taxon>Triticinae</taxon>
        <taxon>Triticum</taxon>
    </lineage>
</organism>
<accession>A0A3B6AU26</accession>
<dbReference type="Proteomes" id="UP000019116">
    <property type="component" value="Chromosome 2A"/>
</dbReference>
<protein>
    <submittedName>
        <fullName evidence="2">Uncharacterized protein</fullName>
    </submittedName>
</protein>
<name>A0A3B6AU26_WHEAT</name>